<reference evidence="2 3" key="1">
    <citation type="submission" date="2020-08" db="EMBL/GenBank/DDBJ databases">
        <title>Genomic Encyclopedia of Type Strains, Phase IV (KMG-IV): sequencing the most valuable type-strain genomes for metagenomic binning, comparative biology and taxonomic classification.</title>
        <authorList>
            <person name="Goeker M."/>
        </authorList>
    </citation>
    <scope>NUCLEOTIDE SEQUENCE [LARGE SCALE GENOMIC DNA]</scope>
    <source>
        <strain evidence="2 3">DSM 23562</strain>
    </source>
</reference>
<sequence>MSQQQQQPVPQRRPQRPPFDALAGVAVFLDLVLAGLFILTIVQNRGNLRPGEPRDGVLIIFNLGLVAASCLGGGIATVAQARRLGAILHSLAALGLLVMGGFILVSLLQGSGSYGGVPWEGLMIAAGLIGFAGLYAWLASRGLKSP</sequence>
<organism evidence="2 3">
    <name type="scientific">Armatimonas rosea</name>
    <dbReference type="NCBI Taxonomy" id="685828"/>
    <lineage>
        <taxon>Bacteria</taxon>
        <taxon>Bacillati</taxon>
        <taxon>Armatimonadota</taxon>
        <taxon>Armatimonadia</taxon>
        <taxon>Armatimonadales</taxon>
        <taxon>Armatimonadaceae</taxon>
        <taxon>Armatimonas</taxon>
    </lineage>
</organism>
<evidence type="ECO:0000313" key="3">
    <source>
        <dbReference type="Proteomes" id="UP000520814"/>
    </source>
</evidence>
<evidence type="ECO:0000256" key="1">
    <source>
        <dbReference type="SAM" id="Phobius"/>
    </source>
</evidence>
<dbReference type="RefSeq" id="WP_184193237.1">
    <property type="nucleotide sequence ID" value="NZ_JACHGW010000001.1"/>
</dbReference>
<proteinExistence type="predicted"/>
<keyword evidence="1" id="KW-1133">Transmembrane helix</keyword>
<keyword evidence="1" id="KW-0812">Transmembrane</keyword>
<accession>A0A7W9SN15</accession>
<dbReference type="AlphaFoldDB" id="A0A7W9SN15"/>
<feature type="transmembrane region" description="Helical" evidence="1">
    <location>
        <begin position="21"/>
        <end position="42"/>
    </location>
</feature>
<keyword evidence="1" id="KW-0472">Membrane</keyword>
<dbReference type="EMBL" id="JACHGW010000001">
    <property type="protein sequence ID" value="MBB6049640.1"/>
    <property type="molecule type" value="Genomic_DNA"/>
</dbReference>
<feature type="transmembrane region" description="Helical" evidence="1">
    <location>
        <begin position="121"/>
        <end position="138"/>
    </location>
</feature>
<gene>
    <name evidence="2" type="ORF">HNQ39_001402</name>
</gene>
<name>A0A7W9SN15_ARMRO</name>
<feature type="transmembrane region" description="Helical" evidence="1">
    <location>
        <begin position="57"/>
        <end position="79"/>
    </location>
</feature>
<keyword evidence="3" id="KW-1185">Reference proteome</keyword>
<protein>
    <submittedName>
        <fullName evidence="2">Uncharacterized protein</fullName>
    </submittedName>
</protein>
<dbReference type="Proteomes" id="UP000520814">
    <property type="component" value="Unassembled WGS sequence"/>
</dbReference>
<comment type="caution">
    <text evidence="2">The sequence shown here is derived from an EMBL/GenBank/DDBJ whole genome shotgun (WGS) entry which is preliminary data.</text>
</comment>
<feature type="transmembrane region" description="Helical" evidence="1">
    <location>
        <begin position="86"/>
        <end position="109"/>
    </location>
</feature>
<evidence type="ECO:0000313" key="2">
    <source>
        <dbReference type="EMBL" id="MBB6049640.1"/>
    </source>
</evidence>